<evidence type="ECO:0000256" key="1">
    <source>
        <dbReference type="SAM" id="Phobius"/>
    </source>
</evidence>
<organism evidence="2 3">
    <name type="scientific">Lophiostoma macrostomum CBS 122681</name>
    <dbReference type="NCBI Taxonomy" id="1314788"/>
    <lineage>
        <taxon>Eukaryota</taxon>
        <taxon>Fungi</taxon>
        <taxon>Dikarya</taxon>
        <taxon>Ascomycota</taxon>
        <taxon>Pezizomycotina</taxon>
        <taxon>Dothideomycetes</taxon>
        <taxon>Pleosporomycetidae</taxon>
        <taxon>Pleosporales</taxon>
        <taxon>Lophiostomataceae</taxon>
        <taxon>Lophiostoma</taxon>
    </lineage>
</organism>
<dbReference type="OrthoDB" id="4664297at2759"/>
<protein>
    <submittedName>
        <fullName evidence="2">Uncharacterized protein</fullName>
    </submittedName>
</protein>
<keyword evidence="1" id="KW-0472">Membrane</keyword>
<dbReference type="EMBL" id="MU004521">
    <property type="protein sequence ID" value="KAF2648794.1"/>
    <property type="molecule type" value="Genomic_DNA"/>
</dbReference>
<name>A0A6A6SRJ9_9PLEO</name>
<dbReference type="AlphaFoldDB" id="A0A6A6SRJ9"/>
<keyword evidence="3" id="KW-1185">Reference proteome</keyword>
<evidence type="ECO:0000313" key="2">
    <source>
        <dbReference type="EMBL" id="KAF2648794.1"/>
    </source>
</evidence>
<proteinExistence type="predicted"/>
<keyword evidence="1" id="KW-1133">Transmembrane helix</keyword>
<dbReference type="Proteomes" id="UP000799324">
    <property type="component" value="Unassembled WGS sequence"/>
</dbReference>
<feature type="transmembrane region" description="Helical" evidence="1">
    <location>
        <begin position="6"/>
        <end position="23"/>
    </location>
</feature>
<accession>A0A6A6SRJ9</accession>
<gene>
    <name evidence="2" type="ORF">K491DRAFT_669997</name>
</gene>
<keyword evidence="1" id="KW-0812">Transmembrane</keyword>
<dbReference type="Gene3D" id="2.60.40.2970">
    <property type="match status" value="1"/>
</dbReference>
<evidence type="ECO:0000313" key="3">
    <source>
        <dbReference type="Proteomes" id="UP000799324"/>
    </source>
</evidence>
<reference evidence="2" key="1">
    <citation type="journal article" date="2020" name="Stud. Mycol.">
        <title>101 Dothideomycetes genomes: a test case for predicting lifestyles and emergence of pathogens.</title>
        <authorList>
            <person name="Haridas S."/>
            <person name="Albert R."/>
            <person name="Binder M."/>
            <person name="Bloem J."/>
            <person name="Labutti K."/>
            <person name="Salamov A."/>
            <person name="Andreopoulos B."/>
            <person name="Baker S."/>
            <person name="Barry K."/>
            <person name="Bills G."/>
            <person name="Bluhm B."/>
            <person name="Cannon C."/>
            <person name="Castanera R."/>
            <person name="Culley D."/>
            <person name="Daum C."/>
            <person name="Ezra D."/>
            <person name="Gonzalez J."/>
            <person name="Henrissat B."/>
            <person name="Kuo A."/>
            <person name="Liang C."/>
            <person name="Lipzen A."/>
            <person name="Lutzoni F."/>
            <person name="Magnuson J."/>
            <person name="Mondo S."/>
            <person name="Nolan M."/>
            <person name="Ohm R."/>
            <person name="Pangilinan J."/>
            <person name="Park H.-J."/>
            <person name="Ramirez L."/>
            <person name="Alfaro M."/>
            <person name="Sun H."/>
            <person name="Tritt A."/>
            <person name="Yoshinaga Y."/>
            <person name="Zwiers L.-H."/>
            <person name="Turgeon B."/>
            <person name="Goodwin S."/>
            <person name="Spatafora J."/>
            <person name="Crous P."/>
            <person name="Grigoriev I."/>
        </authorList>
    </citation>
    <scope>NUCLEOTIDE SEQUENCE</scope>
    <source>
        <strain evidence="2">CBS 122681</strain>
    </source>
</reference>
<sequence>MNGRTVVITALTATFLGSLYFVYAPSTFPNMTKSASKAPSGVPGLEFKLSQISKNPPSLLVTLKNSSPGLSFTLLKWGTPLDPQASNLGVFQLIDAETGEAVKSDILKIGRKMPPSRDDLQEISPGTEHAIEVVLDKPWMPRKKPAKYKVTAQGKLHGVWEKPASELATEELESYADSPFSDRAFSTEEVLLAVE</sequence>